<comment type="catalytic activity">
    <reaction evidence="11 12">
        <text>ATP + H2O = ADP + phosphate + H(+)</text>
        <dbReference type="Rhea" id="RHEA:13065"/>
        <dbReference type="ChEBI" id="CHEBI:15377"/>
        <dbReference type="ChEBI" id="CHEBI:15378"/>
        <dbReference type="ChEBI" id="CHEBI:30616"/>
        <dbReference type="ChEBI" id="CHEBI:43474"/>
        <dbReference type="ChEBI" id="CHEBI:456216"/>
        <dbReference type="EC" id="5.6.2.4"/>
    </reaction>
</comment>
<dbReference type="FunFam" id="3.40.50.300:FF:000489">
    <property type="entry name" value="Primosome assembly protein PriA"/>
    <property type="match status" value="1"/>
</dbReference>
<evidence type="ECO:0000256" key="1">
    <source>
        <dbReference type="ARBA" id="ARBA00022515"/>
    </source>
</evidence>
<feature type="binding site" evidence="12">
    <location>
        <position position="508"/>
    </location>
    <ligand>
        <name>Zn(2+)</name>
        <dbReference type="ChEBI" id="CHEBI:29105"/>
        <label>2</label>
    </ligand>
</feature>
<evidence type="ECO:0000256" key="5">
    <source>
        <dbReference type="ARBA" id="ARBA00022801"/>
    </source>
</evidence>
<dbReference type="GO" id="GO:0043138">
    <property type="term" value="F:3'-5' DNA helicase activity"/>
    <property type="evidence" value="ECO:0007669"/>
    <property type="project" value="UniProtKB-EC"/>
</dbReference>
<dbReference type="PROSITE" id="PS51194">
    <property type="entry name" value="HELICASE_CTER"/>
    <property type="match status" value="1"/>
</dbReference>
<dbReference type="GO" id="GO:0016787">
    <property type="term" value="F:hydrolase activity"/>
    <property type="evidence" value="ECO:0007669"/>
    <property type="project" value="UniProtKB-KW"/>
</dbReference>
<evidence type="ECO:0000256" key="13">
    <source>
        <dbReference type="SAM" id="MobiDB-lite"/>
    </source>
</evidence>
<dbReference type="InterPro" id="IPR014001">
    <property type="entry name" value="Helicase_ATP-bd"/>
</dbReference>
<feature type="binding site" evidence="12">
    <location>
        <position position="526"/>
    </location>
    <ligand>
        <name>Zn(2+)</name>
        <dbReference type="ChEBI" id="CHEBI:29105"/>
        <label>2</label>
    </ligand>
</feature>
<dbReference type="SMART" id="SM00490">
    <property type="entry name" value="HELICc"/>
    <property type="match status" value="1"/>
</dbReference>
<comment type="function">
    <text evidence="12">Initiates the restart of stalled replication forks, which reloads the replicative helicase on sites other than the origin of replication. Recognizes and binds to abandoned replication forks and remodels them to uncover a helicase loading site. Promotes assembly of the primosome at these replication forks.</text>
</comment>
<dbReference type="Pfam" id="PF00271">
    <property type="entry name" value="Helicase_C"/>
    <property type="match status" value="1"/>
</dbReference>
<dbReference type="HAMAP" id="MF_00983">
    <property type="entry name" value="PriA"/>
    <property type="match status" value="1"/>
</dbReference>
<dbReference type="RefSeq" id="WP_194537608.1">
    <property type="nucleotide sequence ID" value="NZ_JACEFB010000004.1"/>
</dbReference>
<dbReference type="SMART" id="SM00487">
    <property type="entry name" value="DEXDc"/>
    <property type="match status" value="1"/>
</dbReference>
<keyword evidence="5 12" id="KW-0378">Hydrolase</keyword>
<dbReference type="GO" id="GO:0003677">
    <property type="term" value="F:DNA binding"/>
    <property type="evidence" value="ECO:0007669"/>
    <property type="project" value="UniProtKB-UniRule"/>
</dbReference>
<accession>A0A7V8VDU5</accession>
<dbReference type="InterPro" id="IPR005259">
    <property type="entry name" value="PriA"/>
</dbReference>
<keyword evidence="4 12" id="KW-0547">Nucleotide-binding</keyword>
<feature type="binding site" evidence="12">
    <location>
        <position position="523"/>
    </location>
    <ligand>
        <name>Zn(2+)</name>
        <dbReference type="ChEBI" id="CHEBI:29105"/>
        <label>2</label>
    </ligand>
</feature>
<keyword evidence="1 12" id="KW-0639">Primosome</keyword>
<dbReference type="InterPro" id="IPR041236">
    <property type="entry name" value="PriA_C"/>
</dbReference>
<feature type="binding site" evidence="12">
    <location>
        <position position="536"/>
    </location>
    <ligand>
        <name>Zn(2+)</name>
        <dbReference type="ChEBI" id="CHEBI:29105"/>
        <label>1</label>
    </ligand>
</feature>
<keyword evidence="6 12" id="KW-0347">Helicase</keyword>
<feature type="binding site" evidence="12">
    <location>
        <position position="496"/>
    </location>
    <ligand>
        <name>Zn(2+)</name>
        <dbReference type="ChEBI" id="CHEBI:29105"/>
        <label>1</label>
    </ligand>
</feature>
<dbReference type="Gene3D" id="3.40.50.300">
    <property type="entry name" value="P-loop containing nucleotide triphosphate hydrolases"/>
    <property type="match status" value="2"/>
</dbReference>
<comment type="caution">
    <text evidence="16">The sequence shown here is derived from an EMBL/GenBank/DDBJ whole genome shotgun (WGS) entry which is preliminary data.</text>
</comment>
<dbReference type="Pfam" id="PF17764">
    <property type="entry name" value="PriA_3primeBD"/>
    <property type="match status" value="1"/>
</dbReference>
<dbReference type="Pfam" id="PF18074">
    <property type="entry name" value="PriA_C"/>
    <property type="match status" value="1"/>
</dbReference>
<organism evidence="16 17">
    <name type="scientific">Thermogemmata fonticola</name>
    <dbReference type="NCBI Taxonomy" id="2755323"/>
    <lineage>
        <taxon>Bacteria</taxon>
        <taxon>Pseudomonadati</taxon>
        <taxon>Planctomycetota</taxon>
        <taxon>Planctomycetia</taxon>
        <taxon>Gemmatales</taxon>
        <taxon>Gemmataceae</taxon>
        <taxon>Thermogemmata</taxon>
    </lineage>
</organism>
<evidence type="ECO:0000256" key="7">
    <source>
        <dbReference type="ARBA" id="ARBA00022833"/>
    </source>
</evidence>
<evidence type="ECO:0000256" key="8">
    <source>
        <dbReference type="ARBA" id="ARBA00022840"/>
    </source>
</evidence>
<feature type="binding site" evidence="12">
    <location>
        <position position="499"/>
    </location>
    <ligand>
        <name>Zn(2+)</name>
        <dbReference type="ChEBI" id="CHEBI:29105"/>
        <label>1</label>
    </ligand>
</feature>
<keyword evidence="8 12" id="KW-0067">ATP-binding</keyword>
<feature type="binding site" evidence="12">
    <location>
        <position position="505"/>
    </location>
    <ligand>
        <name>Zn(2+)</name>
        <dbReference type="ChEBI" id="CHEBI:29105"/>
        <label>2</label>
    </ligand>
</feature>
<sequence>MASLFEQPRRKARERTSRDGNVHSSPLGSGIHPSIPGGEGGIAPLQLYADVVFDRPLDQAWTYGVPEHLVGLVGVGKRVAVPLGKGSRETSGFCVGLRETGPPASIQVKPVLRVLDDEALVDEHLLQLTRWMAEYYLCGWGQVLHAVVPAGVREQAGTREVAVVEVPPAAEQPEPFPALTAQQRAVWELVRDSGGAMELRDLLRQGRCSAAVVQGLVKKGLLRRYRRRVERAEVQEAVAEAAEPPLLGSREEPRIVLNGDQQRVWGQLEAALQVGGFQPFLLHGVTGSGKTEIYLRAMEAVVRQGRQVIVLVPEIALTPQTIARFRQRGNRVAVLHSHLTDAERGAHWRRIAAGEVEVVVGARSAIFAPARKLGLIVIDEEHEHTFKQEATPRYHARDVAVMRARLAGVPVVLGSATPSLESWWNAARGHYTLLSLPKRVEARPLPQVRIIDLRHEPNKGGAISMTLAAAMERALRQGGQVLLLLNRRGYSTYVHCSSCGHVAQCSHCDIALTFHRCRNALLCHYCGWETAPYQRCPACGQASIRYQGLGTEKLQAEIAEKFPGYVCVRMDSDTTSRRGSHEGILEAFRTGKIQILLGTQMIAKGLDFPNVTLVGVINADVGLHVPDFRSAERTFQLLAQVAGRAGRGDKGGVVYIQTFTPDHPCIALAARHDYVTFAGQELAQRRQHRYPPFEHLARLIIRSEEEAAAAQFAQTLAGALQRAAAVVDRQSREGGTAPPGELPGPPPPLRILGPAECPIYRLNNYYRFHFQVQSPDRGRLQNVLRRVLGTVRPPAAVEFQIDMDPYSML</sequence>
<comment type="subunit">
    <text evidence="12">Component of the replication restart primosome.</text>
</comment>
<dbReference type="Pfam" id="PF18319">
    <property type="entry name" value="Zn_ribbon_PriA"/>
    <property type="match status" value="1"/>
</dbReference>
<dbReference type="NCBIfam" id="TIGR00595">
    <property type="entry name" value="priA"/>
    <property type="match status" value="1"/>
</dbReference>
<keyword evidence="7 12" id="KW-0862">Zinc</keyword>
<dbReference type="InterPro" id="IPR001650">
    <property type="entry name" value="Helicase_C-like"/>
</dbReference>
<dbReference type="GO" id="GO:0006269">
    <property type="term" value="P:DNA replication, synthesis of primer"/>
    <property type="evidence" value="ECO:0007669"/>
    <property type="project" value="UniProtKB-KW"/>
</dbReference>
<protein>
    <recommendedName>
        <fullName evidence="12">Replication restart protein PriA</fullName>
    </recommendedName>
    <alternativeName>
        <fullName evidence="12">ATP-dependent DNA helicase PriA</fullName>
        <ecNumber evidence="12">5.6.2.4</ecNumber>
    </alternativeName>
    <alternativeName>
        <fullName evidence="12">DNA 3'-5' helicase PriA</fullName>
    </alternativeName>
</protein>
<name>A0A7V8VDU5_9BACT</name>
<proteinExistence type="inferred from homology"/>
<keyword evidence="3 12" id="KW-0479">Metal-binding</keyword>
<dbReference type="PROSITE" id="PS51192">
    <property type="entry name" value="HELICASE_ATP_BIND_1"/>
    <property type="match status" value="1"/>
</dbReference>
<evidence type="ECO:0000313" key="17">
    <source>
        <dbReference type="Proteomes" id="UP000542342"/>
    </source>
</evidence>
<dbReference type="Proteomes" id="UP000542342">
    <property type="component" value="Unassembled WGS sequence"/>
</dbReference>
<evidence type="ECO:0000256" key="6">
    <source>
        <dbReference type="ARBA" id="ARBA00022806"/>
    </source>
</evidence>
<comment type="catalytic activity">
    <reaction evidence="12">
        <text>Couples ATP hydrolysis with the unwinding of duplex DNA by translocating in the 3'-5' direction.</text>
        <dbReference type="EC" id="5.6.2.4"/>
    </reaction>
</comment>
<evidence type="ECO:0000259" key="15">
    <source>
        <dbReference type="PROSITE" id="PS51194"/>
    </source>
</evidence>
<dbReference type="InterPro" id="IPR011545">
    <property type="entry name" value="DEAD/DEAH_box_helicase_dom"/>
</dbReference>
<dbReference type="FunFam" id="3.40.1440.60:FF:000001">
    <property type="entry name" value="Primosomal protein N"/>
    <property type="match status" value="1"/>
</dbReference>
<evidence type="ECO:0000256" key="3">
    <source>
        <dbReference type="ARBA" id="ARBA00022723"/>
    </source>
</evidence>
<keyword evidence="2 12" id="KW-0235">DNA replication</keyword>
<dbReference type="GO" id="GO:0006270">
    <property type="term" value="P:DNA replication initiation"/>
    <property type="evidence" value="ECO:0007669"/>
    <property type="project" value="TreeGrafter"/>
</dbReference>
<dbReference type="Gene3D" id="3.40.1440.60">
    <property type="entry name" value="PriA, 3(prime) DNA-binding domain"/>
    <property type="match status" value="1"/>
</dbReference>
<feature type="binding site" evidence="12">
    <location>
        <position position="539"/>
    </location>
    <ligand>
        <name>Zn(2+)</name>
        <dbReference type="ChEBI" id="CHEBI:29105"/>
        <label>1</label>
    </ligand>
</feature>
<dbReference type="GO" id="GO:1990077">
    <property type="term" value="C:primosome complex"/>
    <property type="evidence" value="ECO:0007669"/>
    <property type="project" value="UniProtKB-UniRule"/>
</dbReference>
<dbReference type="EC" id="5.6.2.4" evidence="12"/>
<evidence type="ECO:0000256" key="4">
    <source>
        <dbReference type="ARBA" id="ARBA00022741"/>
    </source>
</evidence>
<keyword evidence="9 12" id="KW-0238">DNA-binding</keyword>
<dbReference type="PANTHER" id="PTHR30580">
    <property type="entry name" value="PRIMOSOMAL PROTEIN N"/>
    <property type="match status" value="1"/>
</dbReference>
<feature type="region of interest" description="Disordered" evidence="13">
    <location>
        <begin position="1"/>
        <end position="35"/>
    </location>
</feature>
<dbReference type="InterPro" id="IPR041222">
    <property type="entry name" value="PriA_3primeBD"/>
</dbReference>
<evidence type="ECO:0000256" key="12">
    <source>
        <dbReference type="HAMAP-Rule" id="MF_00983"/>
    </source>
</evidence>
<dbReference type="AlphaFoldDB" id="A0A7V8VDU5"/>
<comment type="cofactor">
    <cofactor evidence="12">
        <name>Zn(2+)</name>
        <dbReference type="ChEBI" id="CHEBI:29105"/>
    </cofactor>
    <text evidence="12">Binds 2 zinc ions per subunit.</text>
</comment>
<feature type="region of interest" description="Disordered" evidence="13">
    <location>
        <begin position="727"/>
        <end position="748"/>
    </location>
</feature>
<dbReference type="GO" id="GO:0005524">
    <property type="term" value="F:ATP binding"/>
    <property type="evidence" value="ECO:0007669"/>
    <property type="project" value="UniProtKB-UniRule"/>
</dbReference>
<evidence type="ECO:0000256" key="10">
    <source>
        <dbReference type="ARBA" id="ARBA00023235"/>
    </source>
</evidence>
<dbReference type="GO" id="GO:0006302">
    <property type="term" value="P:double-strand break repair"/>
    <property type="evidence" value="ECO:0007669"/>
    <property type="project" value="InterPro"/>
</dbReference>
<dbReference type="GO" id="GO:0008270">
    <property type="term" value="F:zinc ion binding"/>
    <property type="evidence" value="ECO:0007669"/>
    <property type="project" value="UniProtKB-UniRule"/>
</dbReference>
<dbReference type="InterPro" id="IPR042115">
    <property type="entry name" value="PriA_3primeBD_sf"/>
</dbReference>
<dbReference type="EMBL" id="JACEFB010000004">
    <property type="protein sequence ID" value="MBA2226187.1"/>
    <property type="molecule type" value="Genomic_DNA"/>
</dbReference>
<feature type="domain" description="Helicase C-terminal" evidence="15">
    <location>
        <begin position="531"/>
        <end position="697"/>
    </location>
</feature>
<reference evidence="16 17" key="1">
    <citation type="submission" date="2020-07" db="EMBL/GenBank/DDBJ databases">
        <title>Thermogemmata thermophila gen. nov., sp. nov., a novel moderate thermophilic planctomycete from a Kamchatka hot spring.</title>
        <authorList>
            <person name="Elcheninov A.G."/>
            <person name="Podosokorskaya O.A."/>
            <person name="Kovaleva O.L."/>
            <person name="Novikov A."/>
            <person name="Bonch-Osmolovskaya E.A."/>
            <person name="Toshchakov S.V."/>
            <person name="Kublanov I.V."/>
        </authorList>
    </citation>
    <scope>NUCLEOTIDE SEQUENCE [LARGE SCALE GENOMIC DNA]</scope>
    <source>
        <strain evidence="16 17">2918</strain>
    </source>
</reference>
<dbReference type="PANTHER" id="PTHR30580:SF0">
    <property type="entry name" value="PRIMOSOMAL PROTEIN N"/>
    <property type="match status" value="1"/>
</dbReference>
<gene>
    <name evidence="12 16" type="primary">priA</name>
    <name evidence="16" type="ORF">H0921_08435</name>
</gene>
<comment type="similarity">
    <text evidence="12">Belongs to the helicase family. PriA subfamily.</text>
</comment>
<dbReference type="InterPro" id="IPR027417">
    <property type="entry name" value="P-loop_NTPase"/>
</dbReference>
<evidence type="ECO:0000256" key="11">
    <source>
        <dbReference type="ARBA" id="ARBA00048988"/>
    </source>
</evidence>
<evidence type="ECO:0000256" key="9">
    <source>
        <dbReference type="ARBA" id="ARBA00023125"/>
    </source>
</evidence>
<keyword evidence="17" id="KW-1185">Reference proteome</keyword>
<dbReference type="InterPro" id="IPR040498">
    <property type="entry name" value="PriA_CRR"/>
</dbReference>
<dbReference type="CDD" id="cd17929">
    <property type="entry name" value="DEXHc_priA"/>
    <property type="match status" value="1"/>
</dbReference>
<evidence type="ECO:0000256" key="2">
    <source>
        <dbReference type="ARBA" id="ARBA00022705"/>
    </source>
</evidence>
<dbReference type="Pfam" id="PF00270">
    <property type="entry name" value="DEAD"/>
    <property type="match status" value="1"/>
</dbReference>
<dbReference type="SUPFAM" id="SSF52540">
    <property type="entry name" value="P-loop containing nucleoside triphosphate hydrolases"/>
    <property type="match status" value="1"/>
</dbReference>
<feature type="domain" description="Helicase ATP-binding" evidence="14">
    <location>
        <begin position="271"/>
        <end position="436"/>
    </location>
</feature>
<dbReference type="GO" id="GO:0006310">
    <property type="term" value="P:DNA recombination"/>
    <property type="evidence" value="ECO:0007669"/>
    <property type="project" value="InterPro"/>
</dbReference>
<dbReference type="CDD" id="cd18804">
    <property type="entry name" value="SF2_C_priA"/>
    <property type="match status" value="1"/>
</dbReference>
<evidence type="ECO:0000313" key="16">
    <source>
        <dbReference type="EMBL" id="MBA2226187.1"/>
    </source>
</evidence>
<keyword evidence="10 12" id="KW-0413">Isomerase</keyword>
<evidence type="ECO:0000259" key="14">
    <source>
        <dbReference type="PROSITE" id="PS51192"/>
    </source>
</evidence>